<dbReference type="STRING" id="290338.CKO_02802"/>
<feature type="compositionally biased region" description="Basic and acidic residues" evidence="1">
    <location>
        <begin position="37"/>
        <end position="49"/>
    </location>
</feature>
<reference evidence="2 3" key="1">
    <citation type="submission" date="2007-08" db="EMBL/GenBank/DDBJ databases">
        <authorList>
            <consortium name="The Citrobacter koseri Genome Sequencing Project"/>
            <person name="McClelland M."/>
            <person name="Sanderson E.K."/>
            <person name="Porwollik S."/>
            <person name="Spieth J."/>
            <person name="Clifton W.S."/>
            <person name="Latreille P."/>
            <person name="Courtney L."/>
            <person name="Wang C."/>
            <person name="Pepin K."/>
            <person name="Bhonagiri V."/>
            <person name="Nash W."/>
            <person name="Johnson M."/>
            <person name="Thiruvilangam P."/>
            <person name="Wilson R."/>
        </authorList>
    </citation>
    <scope>NUCLEOTIDE SEQUENCE [LARGE SCALE GENOMIC DNA]</scope>
    <source>
        <strain evidence="3">ATCC BAA-895 / CDC 4225-83 / SGSC4696</strain>
    </source>
</reference>
<evidence type="ECO:0000313" key="2">
    <source>
        <dbReference type="EMBL" id="ABV13908.1"/>
    </source>
</evidence>
<dbReference type="HOGENOM" id="CLU_3133867_0_0_6"/>
<gene>
    <name evidence="2" type="ordered locus">CKO_02802</name>
</gene>
<accession>A8AK95</accession>
<keyword evidence="3" id="KW-1185">Reference proteome</keyword>
<dbReference type="AlphaFoldDB" id="A8AK95"/>
<dbReference type="Proteomes" id="UP000008148">
    <property type="component" value="Chromosome"/>
</dbReference>
<evidence type="ECO:0000313" key="3">
    <source>
        <dbReference type="Proteomes" id="UP000008148"/>
    </source>
</evidence>
<organism evidence="2 3">
    <name type="scientific">Citrobacter koseri (strain ATCC BAA-895 / CDC 4225-83 / SGSC4696)</name>
    <dbReference type="NCBI Taxonomy" id="290338"/>
    <lineage>
        <taxon>Bacteria</taxon>
        <taxon>Pseudomonadati</taxon>
        <taxon>Pseudomonadota</taxon>
        <taxon>Gammaproteobacteria</taxon>
        <taxon>Enterobacterales</taxon>
        <taxon>Enterobacteriaceae</taxon>
        <taxon>Citrobacter</taxon>
    </lineage>
</organism>
<dbReference type="KEGG" id="cko:CKO_02802"/>
<protein>
    <submittedName>
        <fullName evidence="2">Uncharacterized protein</fullName>
    </submittedName>
</protein>
<dbReference type="EMBL" id="CP000822">
    <property type="protein sequence ID" value="ABV13908.1"/>
    <property type="molecule type" value="Genomic_DNA"/>
</dbReference>
<proteinExistence type="predicted"/>
<feature type="region of interest" description="Disordered" evidence="1">
    <location>
        <begin position="29"/>
        <end position="49"/>
    </location>
</feature>
<name>A8AK95_CITK8</name>
<sequence>MRTKLANTGHNARFPSRFCWVRPVLSRSALRQKHSSRHNDKKLAGEHHV</sequence>
<evidence type="ECO:0000256" key="1">
    <source>
        <dbReference type="SAM" id="MobiDB-lite"/>
    </source>
</evidence>